<evidence type="ECO:0000256" key="2">
    <source>
        <dbReference type="ARBA" id="ARBA00004752"/>
    </source>
</evidence>
<name>A0A1Y6CJX1_9PROT</name>
<protein>
    <recommendedName>
        <fullName evidence="6">Penicillin-binding protein 1A</fullName>
        <ecNumber evidence="24">2.4.99.28</ecNumber>
        <ecNumber evidence="5">3.4.16.4</ecNumber>
    </recommendedName>
</protein>
<evidence type="ECO:0000256" key="23">
    <source>
        <dbReference type="ARBA" id="ARBA00034000"/>
    </source>
</evidence>
<accession>A0A1Y6CJX1</accession>
<evidence type="ECO:0000256" key="19">
    <source>
        <dbReference type="ARBA" id="ARBA00023136"/>
    </source>
</evidence>
<dbReference type="InterPro" id="IPR031376">
    <property type="entry name" value="PCB_OB"/>
</dbReference>
<keyword evidence="13 28" id="KW-0812">Transmembrane</keyword>
<organism evidence="32 33">
    <name type="scientific">Tistlia consotensis USBA 355</name>
    <dbReference type="NCBI Taxonomy" id="560819"/>
    <lineage>
        <taxon>Bacteria</taxon>
        <taxon>Pseudomonadati</taxon>
        <taxon>Pseudomonadota</taxon>
        <taxon>Alphaproteobacteria</taxon>
        <taxon>Rhodospirillales</taxon>
        <taxon>Rhodovibrionaceae</taxon>
        <taxon>Tistlia</taxon>
    </lineage>
</organism>
<dbReference type="Gene3D" id="1.10.3810.10">
    <property type="entry name" value="Biosynthetic peptidoglycan transglycosylase-like"/>
    <property type="match status" value="1"/>
</dbReference>
<gene>
    <name evidence="32" type="ORF">SAMN05428998_12729</name>
</gene>
<proteinExistence type="inferred from homology"/>
<comment type="pathway">
    <text evidence="2">Cell wall biogenesis; peptidoglycan biosynthesis.</text>
</comment>
<evidence type="ECO:0000256" key="17">
    <source>
        <dbReference type="ARBA" id="ARBA00022984"/>
    </source>
</evidence>
<comment type="catalytic activity">
    <reaction evidence="25">
        <text>[GlcNAc-(1-&gt;4)-Mur2Ac(oyl-L-Ala-gamma-D-Glu-L-Lys-D-Ala-D-Ala)](n)-di-trans,octa-cis-undecaprenyl diphosphate + beta-D-GlcNAc-(1-&gt;4)-Mur2Ac(oyl-L-Ala-gamma-D-Glu-L-Lys-D-Ala-D-Ala)-di-trans,octa-cis-undecaprenyl diphosphate = [GlcNAc-(1-&gt;4)-Mur2Ac(oyl-L-Ala-gamma-D-Glu-L-Lys-D-Ala-D-Ala)](n+1)-di-trans,octa-cis-undecaprenyl diphosphate + di-trans,octa-cis-undecaprenyl diphosphate + H(+)</text>
        <dbReference type="Rhea" id="RHEA:23708"/>
        <dbReference type="Rhea" id="RHEA-COMP:9602"/>
        <dbReference type="Rhea" id="RHEA-COMP:9603"/>
        <dbReference type="ChEBI" id="CHEBI:15378"/>
        <dbReference type="ChEBI" id="CHEBI:58405"/>
        <dbReference type="ChEBI" id="CHEBI:60033"/>
        <dbReference type="ChEBI" id="CHEBI:78435"/>
        <dbReference type="EC" id="2.4.99.28"/>
    </reaction>
</comment>
<sequence>MRRLRKFVFWMLGLGLFGALVGGAGLVYVLWHYGRDLPDYKALANYDPAMVTRVHAGDGELLAEYATENRVFVPLSAIPKEVIGAFLSAEDKTFYEHPGVDPMGILNAMIINLRHIGTDRRPVGASTITQQVAKNFLLTNQVSLERKVKEAILAFRIEQTYSKNRILELYLNEIYLGFGSYGVASAALNYFDKSLSELTLAEAAFLGALPKAPNNYNPMAHYEAALDRRNWVIGRMLEDGRITKAQADEARKEPLVVHRHRSTDTADGHYFSEDVRRQLVDLFGEHELYEGGLSVSTSLNPTMQEEADQALRQGLVDYDRRHGWRGALKHLDLSADGHWQALLKQQERPDGAGDWSLALVLEVGKEAATIGLPDGSQGRIPMSELKWARATLPDQRFGVTPSRPSDVLSAGDLVLVSPVEPGKEGEAASRDKKPAGVYGLRQIPNVNGALVALDPHTGRVLAMAGGFSYGRSEFNRATQAQRQTGSAFKPFVYLTAMDNGFTPASIVLDGPFVIDQGPGLGKWRPANYENDFLGPTPLRIGLEKSRNLMTIRLAQAIGMDKILDYAMRFGVFARRPEPVLSLALGAGETTLLRLTSAYAELVNGGKQIEPSLIDRVQSKTGETVWRHDKRQCPSCDEPFTGQRPPKLPDNRKQLVDPISAYQVVSMLQGVVDRGTGAGLRQVGITLGGKTGTTNEYQDAWFVGFSPDLAIGVYVGFDQPRTLGRHETGAHAALPIWRYFAKAVFKGKPDIPFRRPDGVSLVRIVHDTGRPAGPGDTRGVIWEAFKPGTEPSAQTAYEPLDPTPSTGPVGPENPYAPGAANPYAPGYANQGGAYQGQAGAASPYQQPPAGPYQGQQPYPTQEGQTAAQPGYPQPPAQPQNGATAGGLY</sequence>
<dbReference type="GO" id="GO:0046677">
    <property type="term" value="P:response to antibiotic"/>
    <property type="evidence" value="ECO:0007669"/>
    <property type="project" value="UniProtKB-KW"/>
</dbReference>
<dbReference type="InterPro" id="IPR050396">
    <property type="entry name" value="Glycosyltr_51/Transpeptidase"/>
</dbReference>
<dbReference type="Gene3D" id="2.40.50.140">
    <property type="entry name" value="Nucleic acid-binding proteins"/>
    <property type="match status" value="1"/>
</dbReference>
<evidence type="ECO:0000256" key="13">
    <source>
        <dbReference type="ARBA" id="ARBA00022692"/>
    </source>
</evidence>
<dbReference type="EC" id="3.4.16.4" evidence="5"/>
<comment type="pathway">
    <text evidence="26">Glycan biosynthesis.</text>
</comment>
<evidence type="ECO:0000256" key="18">
    <source>
        <dbReference type="ARBA" id="ARBA00022989"/>
    </source>
</evidence>
<keyword evidence="19 28" id="KW-0472">Membrane</keyword>
<evidence type="ECO:0000313" key="33">
    <source>
        <dbReference type="Proteomes" id="UP000192917"/>
    </source>
</evidence>
<dbReference type="GO" id="GO:0008955">
    <property type="term" value="F:peptidoglycan glycosyltransferase activity"/>
    <property type="evidence" value="ECO:0007669"/>
    <property type="project" value="UniProtKB-EC"/>
</dbReference>
<dbReference type="EMBL" id="FWZX01000027">
    <property type="protein sequence ID" value="SMF67274.1"/>
    <property type="molecule type" value="Genomic_DNA"/>
</dbReference>
<dbReference type="GO" id="GO:0009252">
    <property type="term" value="P:peptidoglycan biosynthetic process"/>
    <property type="evidence" value="ECO:0007669"/>
    <property type="project" value="UniProtKB-UniPathway"/>
</dbReference>
<feature type="domain" description="Glycosyl transferase family 51" evidence="30">
    <location>
        <begin position="59"/>
        <end position="236"/>
    </location>
</feature>
<dbReference type="GO" id="GO:0071555">
    <property type="term" value="P:cell wall organization"/>
    <property type="evidence" value="ECO:0007669"/>
    <property type="project" value="UniProtKB-KW"/>
</dbReference>
<dbReference type="SUPFAM" id="SSF56601">
    <property type="entry name" value="beta-lactamase/transpeptidase-like"/>
    <property type="match status" value="1"/>
</dbReference>
<evidence type="ECO:0000313" key="32">
    <source>
        <dbReference type="EMBL" id="SMF67274.1"/>
    </source>
</evidence>
<keyword evidence="20" id="KW-0046">Antibiotic resistance</keyword>
<dbReference type="InterPro" id="IPR023346">
    <property type="entry name" value="Lysozyme-like_dom_sf"/>
</dbReference>
<keyword evidence="21" id="KW-0511">Multifunctional enzyme</keyword>
<keyword evidence="8" id="KW-0997">Cell inner membrane</keyword>
<dbReference type="InterPro" id="IPR036950">
    <property type="entry name" value="PBP_transglycosylase"/>
</dbReference>
<dbReference type="GO" id="GO:0030288">
    <property type="term" value="C:outer membrane-bounded periplasmic space"/>
    <property type="evidence" value="ECO:0007669"/>
    <property type="project" value="TreeGrafter"/>
</dbReference>
<reference evidence="32 33" key="1">
    <citation type="submission" date="2017-04" db="EMBL/GenBank/DDBJ databases">
        <authorList>
            <person name="Afonso C.L."/>
            <person name="Miller P.J."/>
            <person name="Scott M.A."/>
            <person name="Spackman E."/>
            <person name="Goraichik I."/>
            <person name="Dimitrov K.M."/>
            <person name="Suarez D.L."/>
            <person name="Swayne D.E."/>
        </authorList>
    </citation>
    <scope>NUCLEOTIDE SEQUENCE [LARGE SCALE GENOMIC DNA]</scope>
    <source>
        <strain evidence="32 33">USBA 355</strain>
    </source>
</reference>
<dbReference type="GO" id="GO:0006508">
    <property type="term" value="P:proteolysis"/>
    <property type="evidence" value="ECO:0007669"/>
    <property type="project" value="UniProtKB-KW"/>
</dbReference>
<dbReference type="GO" id="GO:0005886">
    <property type="term" value="C:plasma membrane"/>
    <property type="evidence" value="ECO:0007669"/>
    <property type="project" value="UniProtKB-SubCell"/>
</dbReference>
<evidence type="ECO:0000259" key="31">
    <source>
        <dbReference type="Pfam" id="PF17092"/>
    </source>
</evidence>
<evidence type="ECO:0000259" key="30">
    <source>
        <dbReference type="Pfam" id="PF00912"/>
    </source>
</evidence>
<evidence type="ECO:0000256" key="26">
    <source>
        <dbReference type="ARBA" id="ARBA00060592"/>
    </source>
</evidence>
<dbReference type="STRING" id="560819.SAMN05428998_12729"/>
<dbReference type="EC" id="2.4.99.28" evidence="24"/>
<evidence type="ECO:0000256" key="9">
    <source>
        <dbReference type="ARBA" id="ARBA00022645"/>
    </source>
</evidence>
<dbReference type="SUPFAM" id="SSF53955">
    <property type="entry name" value="Lysozyme-like"/>
    <property type="match status" value="1"/>
</dbReference>
<evidence type="ECO:0000256" key="6">
    <source>
        <dbReference type="ARBA" id="ARBA00018638"/>
    </source>
</evidence>
<dbReference type="PANTHER" id="PTHR32282:SF27">
    <property type="entry name" value="PENICILLIN-BINDING PROTEIN 1A"/>
    <property type="match status" value="1"/>
</dbReference>
<evidence type="ECO:0000256" key="3">
    <source>
        <dbReference type="ARBA" id="ARBA00007090"/>
    </source>
</evidence>
<dbReference type="GO" id="GO:0008658">
    <property type="term" value="F:penicillin binding"/>
    <property type="evidence" value="ECO:0007669"/>
    <property type="project" value="InterPro"/>
</dbReference>
<dbReference type="InterPro" id="IPR012340">
    <property type="entry name" value="NA-bd_OB-fold"/>
</dbReference>
<keyword evidence="14" id="KW-0378">Hydrolase</keyword>
<dbReference type="PANTHER" id="PTHR32282">
    <property type="entry name" value="BINDING PROTEIN TRANSPEPTIDASE, PUTATIVE-RELATED"/>
    <property type="match status" value="1"/>
</dbReference>
<keyword evidence="7" id="KW-1003">Cell membrane</keyword>
<keyword evidence="11" id="KW-0328">Glycosyltransferase</keyword>
<dbReference type="InterPro" id="IPR001460">
    <property type="entry name" value="PCN-bd_Tpept"/>
</dbReference>
<evidence type="ECO:0000256" key="27">
    <source>
        <dbReference type="SAM" id="MobiDB-lite"/>
    </source>
</evidence>
<evidence type="ECO:0000256" key="22">
    <source>
        <dbReference type="ARBA" id="ARBA00023316"/>
    </source>
</evidence>
<evidence type="ECO:0000256" key="28">
    <source>
        <dbReference type="SAM" id="Phobius"/>
    </source>
</evidence>
<evidence type="ECO:0000256" key="11">
    <source>
        <dbReference type="ARBA" id="ARBA00022676"/>
    </source>
</evidence>
<dbReference type="GO" id="GO:0008360">
    <property type="term" value="P:regulation of cell shape"/>
    <property type="evidence" value="ECO:0007669"/>
    <property type="project" value="UniProtKB-KW"/>
</dbReference>
<dbReference type="UniPathway" id="UPA00219"/>
<dbReference type="GO" id="GO:0009002">
    <property type="term" value="F:serine-type D-Ala-D-Ala carboxypeptidase activity"/>
    <property type="evidence" value="ECO:0007669"/>
    <property type="project" value="UniProtKB-EC"/>
</dbReference>
<evidence type="ECO:0000256" key="15">
    <source>
        <dbReference type="ARBA" id="ARBA00022960"/>
    </source>
</evidence>
<keyword evidence="16" id="KW-0735">Signal-anchor</keyword>
<keyword evidence="22" id="KW-0961">Cell wall biogenesis/degradation</keyword>
<evidence type="ECO:0000256" key="14">
    <source>
        <dbReference type="ARBA" id="ARBA00022801"/>
    </source>
</evidence>
<evidence type="ECO:0000256" key="4">
    <source>
        <dbReference type="ARBA" id="ARBA00007739"/>
    </source>
</evidence>
<dbReference type="Gene3D" id="3.40.710.10">
    <property type="entry name" value="DD-peptidase/beta-lactamase superfamily"/>
    <property type="match status" value="1"/>
</dbReference>
<evidence type="ECO:0000259" key="29">
    <source>
        <dbReference type="Pfam" id="PF00905"/>
    </source>
</evidence>
<keyword evidence="10" id="KW-0645">Protease</keyword>
<dbReference type="Pfam" id="PF00912">
    <property type="entry name" value="Transgly"/>
    <property type="match status" value="1"/>
</dbReference>
<comment type="similarity">
    <text evidence="3">In the C-terminal section; belongs to the transpeptidase family.</text>
</comment>
<evidence type="ECO:0000256" key="1">
    <source>
        <dbReference type="ARBA" id="ARBA00004249"/>
    </source>
</evidence>
<feature type="compositionally biased region" description="Low complexity" evidence="27">
    <location>
        <begin position="850"/>
        <end position="869"/>
    </location>
</feature>
<dbReference type="Pfam" id="PF17092">
    <property type="entry name" value="PCB_OB"/>
    <property type="match status" value="1"/>
</dbReference>
<dbReference type="NCBIfam" id="TIGR02074">
    <property type="entry name" value="PBP_1a_fam"/>
    <property type="match status" value="1"/>
</dbReference>
<evidence type="ECO:0000256" key="10">
    <source>
        <dbReference type="ARBA" id="ARBA00022670"/>
    </source>
</evidence>
<feature type="domain" description="Penicillin-binding protein transpeptidase" evidence="29">
    <location>
        <begin position="448"/>
        <end position="724"/>
    </location>
</feature>
<keyword evidence="12" id="KW-0808">Transferase</keyword>
<dbReference type="Pfam" id="PF00905">
    <property type="entry name" value="Transpeptidase"/>
    <property type="match status" value="1"/>
</dbReference>
<comment type="similarity">
    <text evidence="4">In the N-terminal section; belongs to the glycosyltransferase 51 family.</text>
</comment>
<dbReference type="InterPro" id="IPR001264">
    <property type="entry name" value="Glyco_trans_51"/>
</dbReference>
<feature type="transmembrane region" description="Helical" evidence="28">
    <location>
        <begin position="7"/>
        <end position="31"/>
    </location>
</feature>
<evidence type="ECO:0000256" key="5">
    <source>
        <dbReference type="ARBA" id="ARBA00012448"/>
    </source>
</evidence>
<keyword evidence="33" id="KW-1185">Reference proteome</keyword>
<feature type="domain" description="Penicillin-binding protein OB-like" evidence="31">
    <location>
        <begin position="324"/>
        <end position="446"/>
    </location>
</feature>
<evidence type="ECO:0000256" key="25">
    <source>
        <dbReference type="ARBA" id="ARBA00049902"/>
    </source>
</evidence>
<comment type="catalytic activity">
    <reaction evidence="23">
        <text>Preferential cleavage: (Ac)2-L-Lys-D-Ala-|-D-Ala. Also transpeptidation of peptidyl-alanyl moieties that are N-acyl substituents of D-alanine.</text>
        <dbReference type="EC" id="3.4.16.4"/>
    </reaction>
</comment>
<keyword evidence="17" id="KW-0573">Peptidoglycan synthesis</keyword>
<evidence type="ECO:0000256" key="8">
    <source>
        <dbReference type="ARBA" id="ARBA00022519"/>
    </source>
</evidence>
<comment type="subcellular location">
    <subcellularLocation>
        <location evidence="1">Cell inner membrane</location>
        <topology evidence="1">Single-pass type II membrane protein</topology>
    </subcellularLocation>
</comment>
<feature type="region of interest" description="Disordered" evidence="27">
    <location>
        <begin position="789"/>
        <end position="887"/>
    </location>
</feature>
<evidence type="ECO:0000256" key="7">
    <source>
        <dbReference type="ARBA" id="ARBA00022475"/>
    </source>
</evidence>
<dbReference type="Proteomes" id="UP000192917">
    <property type="component" value="Unassembled WGS sequence"/>
</dbReference>
<dbReference type="FunFam" id="1.10.3810.10:FF:000003">
    <property type="entry name" value="Penicillin-binding protein 1a"/>
    <property type="match status" value="1"/>
</dbReference>
<keyword evidence="18 28" id="KW-1133">Transmembrane helix</keyword>
<evidence type="ECO:0000256" key="12">
    <source>
        <dbReference type="ARBA" id="ARBA00022679"/>
    </source>
</evidence>
<evidence type="ECO:0000256" key="21">
    <source>
        <dbReference type="ARBA" id="ARBA00023268"/>
    </source>
</evidence>
<dbReference type="AlphaFoldDB" id="A0A1Y6CJX1"/>
<keyword evidence="15" id="KW-0133">Cell shape</keyword>
<feature type="compositionally biased region" description="Low complexity" evidence="27">
    <location>
        <begin position="809"/>
        <end position="843"/>
    </location>
</feature>
<evidence type="ECO:0000256" key="20">
    <source>
        <dbReference type="ARBA" id="ARBA00023251"/>
    </source>
</evidence>
<evidence type="ECO:0000256" key="16">
    <source>
        <dbReference type="ARBA" id="ARBA00022968"/>
    </source>
</evidence>
<dbReference type="RefSeq" id="WP_218822934.1">
    <property type="nucleotide sequence ID" value="NZ_FWZX01000027.1"/>
</dbReference>
<keyword evidence="9" id="KW-0121">Carboxypeptidase</keyword>
<evidence type="ECO:0000256" key="24">
    <source>
        <dbReference type="ARBA" id="ARBA00044770"/>
    </source>
</evidence>
<dbReference type="InterPro" id="IPR012338">
    <property type="entry name" value="Beta-lactam/transpept-like"/>
</dbReference>